<feature type="domain" description="Lipocalin-like" evidence="2">
    <location>
        <begin position="38"/>
        <end position="107"/>
    </location>
</feature>
<protein>
    <recommendedName>
        <fullName evidence="2">Lipocalin-like domain-containing protein</fullName>
    </recommendedName>
</protein>
<feature type="signal peptide" evidence="1">
    <location>
        <begin position="1"/>
        <end position="18"/>
    </location>
</feature>
<keyword evidence="4" id="KW-1185">Reference proteome</keyword>
<accession>A0A5B8VUW6</accession>
<evidence type="ECO:0000313" key="3">
    <source>
        <dbReference type="EMBL" id="QEC75454.1"/>
    </source>
</evidence>
<keyword evidence="1" id="KW-0732">Signal</keyword>
<feature type="chain" id="PRO_5022665650" description="Lipocalin-like domain-containing protein" evidence="1">
    <location>
        <begin position="19"/>
        <end position="173"/>
    </location>
</feature>
<proteinExistence type="predicted"/>
<evidence type="ECO:0000256" key="1">
    <source>
        <dbReference type="SAM" id="SignalP"/>
    </source>
</evidence>
<organism evidence="3 4">
    <name type="scientific">Mucilaginibacter ginsenosidivorax</name>
    <dbReference type="NCBI Taxonomy" id="862126"/>
    <lineage>
        <taxon>Bacteria</taxon>
        <taxon>Pseudomonadati</taxon>
        <taxon>Bacteroidota</taxon>
        <taxon>Sphingobacteriia</taxon>
        <taxon>Sphingobacteriales</taxon>
        <taxon>Sphingobacteriaceae</taxon>
        <taxon>Mucilaginibacter</taxon>
    </lineage>
</organism>
<dbReference type="RefSeq" id="WP_147052600.1">
    <property type="nucleotide sequence ID" value="NZ_CP042437.1"/>
</dbReference>
<dbReference type="InterPro" id="IPR024311">
    <property type="entry name" value="Lipocalin-like"/>
</dbReference>
<dbReference type="EMBL" id="CP042437">
    <property type="protein sequence ID" value="QEC75454.1"/>
    <property type="molecule type" value="Genomic_DNA"/>
</dbReference>
<reference evidence="3 4" key="1">
    <citation type="journal article" date="2013" name="J. Microbiol.">
        <title>Mucilaginibacter ginsenosidivorax sp. nov., with ginsenoside converting activity isolated from sediment.</title>
        <authorList>
            <person name="Kim J.K."/>
            <person name="Choi T.E."/>
            <person name="Liu Q.M."/>
            <person name="Park H.Y."/>
            <person name="Yi T.H."/>
            <person name="Yoon M.H."/>
            <person name="Kim S.C."/>
            <person name="Im W.T."/>
        </authorList>
    </citation>
    <scope>NUCLEOTIDE SEQUENCE [LARGE SCALE GENOMIC DNA]</scope>
    <source>
        <strain evidence="3 4">KHI28</strain>
    </source>
</reference>
<gene>
    <name evidence="3" type="ORF">FSB76_05650</name>
</gene>
<dbReference type="AlphaFoldDB" id="A0A5B8VUW6"/>
<evidence type="ECO:0000313" key="4">
    <source>
        <dbReference type="Proteomes" id="UP000321362"/>
    </source>
</evidence>
<dbReference type="OrthoDB" id="795195at2"/>
<sequence>MKNKFPLFFIIALVVAGALVNSCKKDKNSNIPALLASGVWELASIQVYHYTGNTQVGNPDTLNTDCDKNQYFTFKSDNTCSYTNFDCIKQTSTGTWNLTENKLYFSSDIVAKDTVAGGSMSTEKPFNYTQIETLGTYSLVLQTGDVEPNYSATKARTVRRYGFIRQKATTNTN</sequence>
<evidence type="ECO:0000259" key="2">
    <source>
        <dbReference type="Pfam" id="PF13648"/>
    </source>
</evidence>
<dbReference type="Proteomes" id="UP000321362">
    <property type="component" value="Chromosome"/>
</dbReference>
<name>A0A5B8VUW6_9SPHI</name>
<dbReference type="Pfam" id="PF13648">
    <property type="entry name" value="Lipocalin_4"/>
    <property type="match status" value="1"/>
</dbReference>
<dbReference type="KEGG" id="mgk:FSB76_05650"/>